<dbReference type="HAMAP" id="MF_01121">
    <property type="entry name" value="Sirtuin_ClassIII"/>
    <property type="match status" value="1"/>
</dbReference>
<keyword evidence="1" id="KW-0808">Transferase</keyword>
<evidence type="ECO:0000259" key="5">
    <source>
        <dbReference type="PROSITE" id="PS50305"/>
    </source>
</evidence>
<feature type="binding site" evidence="3 4">
    <location>
        <position position="122"/>
    </location>
    <ligand>
        <name>Zn(2+)</name>
        <dbReference type="ChEBI" id="CHEBI:29105"/>
    </ligand>
</feature>
<keyword evidence="3" id="KW-0963">Cytoplasm</keyword>
<comment type="cofactor">
    <cofactor evidence="3">
        <name>Zn(2+)</name>
        <dbReference type="ChEBI" id="CHEBI:29105"/>
    </cofactor>
    <text evidence="3">Binds 1 zinc ion per subunit.</text>
</comment>
<comment type="domain">
    <text evidence="3">2 residues (Tyr-54 and Arg-57) present in a large hydrophobic pocket are probably involved in substrate specificity. They are important for desuccinylation activity, but dispensable for deacetylation activity.</text>
</comment>
<dbReference type="Pfam" id="PF02146">
    <property type="entry name" value="SIR2"/>
    <property type="match status" value="1"/>
</dbReference>
<keyword evidence="2 3" id="KW-0520">NAD</keyword>
<dbReference type="InterPro" id="IPR026590">
    <property type="entry name" value="Ssirtuin_cat_dom"/>
</dbReference>
<dbReference type="GO" id="GO:0008270">
    <property type="term" value="F:zinc ion binding"/>
    <property type="evidence" value="ECO:0007669"/>
    <property type="project" value="UniProtKB-UniRule"/>
</dbReference>
<dbReference type="PROSITE" id="PS50305">
    <property type="entry name" value="SIRTUIN"/>
    <property type="match status" value="1"/>
</dbReference>
<evidence type="ECO:0000256" key="3">
    <source>
        <dbReference type="HAMAP-Rule" id="MF_01121"/>
    </source>
</evidence>
<dbReference type="GO" id="GO:0005737">
    <property type="term" value="C:cytoplasm"/>
    <property type="evidence" value="ECO:0007669"/>
    <property type="project" value="UniProtKB-SubCell"/>
</dbReference>
<sequence length="236" mass="26076">MLERIVILTGAGISRESGLDTFRDEGGIWSQVRLEDVCTPEGFMRNPEMVDDFYNRRRLELKNVTPNAAHSALAELEKAYGENRDDAFLLVTQNIDDLHERAGSGNVVHMHGELLHLRCLACGATPKWEGPCTRETPCPECGEKTLRPNVVWFGEMPLHMERIMQAIGLCDIFVAIGTSATVYPAAGFAEQAADHAHTVELNLVPTGNAELFDEVSYGPATQVVPRFVRDRLAAQA</sequence>
<keyword evidence="3 4" id="KW-0862">Zinc</keyword>
<dbReference type="PANTHER" id="PTHR11085:SF4">
    <property type="entry name" value="NAD-DEPENDENT PROTEIN DEACYLASE"/>
    <property type="match status" value="1"/>
</dbReference>
<evidence type="ECO:0000313" key="7">
    <source>
        <dbReference type="Proteomes" id="UP000515220"/>
    </source>
</evidence>
<dbReference type="PANTHER" id="PTHR11085">
    <property type="entry name" value="NAD-DEPENDENT PROTEIN DEACYLASE SIRTUIN-5, MITOCHONDRIAL-RELATED"/>
    <property type="match status" value="1"/>
</dbReference>
<dbReference type="InterPro" id="IPR026591">
    <property type="entry name" value="Sirtuin_cat_small_dom_sf"/>
</dbReference>
<dbReference type="GO" id="GO:0036055">
    <property type="term" value="F:protein-succinyllysine desuccinylase activity"/>
    <property type="evidence" value="ECO:0007669"/>
    <property type="project" value="UniProtKB-UniRule"/>
</dbReference>
<evidence type="ECO:0000256" key="2">
    <source>
        <dbReference type="ARBA" id="ARBA00023027"/>
    </source>
</evidence>
<evidence type="ECO:0000256" key="4">
    <source>
        <dbReference type="PROSITE-ProRule" id="PRU00236"/>
    </source>
</evidence>
<dbReference type="Proteomes" id="UP000515220">
    <property type="component" value="Chromosome"/>
</dbReference>
<feature type="domain" description="Deacetylase sirtuin-type" evidence="5">
    <location>
        <begin position="1"/>
        <end position="235"/>
    </location>
</feature>
<dbReference type="InterPro" id="IPR029035">
    <property type="entry name" value="DHS-like_NAD/FAD-binding_dom"/>
</dbReference>
<feature type="binding site" evidence="3">
    <location>
        <position position="54"/>
    </location>
    <ligand>
        <name>substrate</name>
    </ligand>
</feature>
<feature type="binding site" evidence="3 4">
    <location>
        <position position="138"/>
    </location>
    <ligand>
        <name>Zn(2+)</name>
        <dbReference type="ChEBI" id="CHEBI:29105"/>
    </ligand>
</feature>
<name>A0A6S6PIX4_ACEAC</name>
<dbReference type="EC" id="2.3.1.286" evidence="3"/>
<accession>A0A6S6PIX4</accession>
<feature type="binding site" evidence="3">
    <location>
        <position position="220"/>
    </location>
    <ligand>
        <name>NAD(+)</name>
        <dbReference type="ChEBI" id="CHEBI:57540"/>
    </ligand>
</feature>
<comment type="subcellular location">
    <subcellularLocation>
        <location evidence="3">Cytoplasm</location>
    </subcellularLocation>
</comment>
<dbReference type="EMBL" id="AP023326">
    <property type="protein sequence ID" value="BCI67273.1"/>
    <property type="molecule type" value="Genomic_DNA"/>
</dbReference>
<comment type="catalytic activity">
    <reaction evidence="3">
        <text>N(6)-acetyl-L-lysyl-[protein] + NAD(+) + H2O = 2''-O-acetyl-ADP-D-ribose + nicotinamide + L-lysyl-[protein]</text>
        <dbReference type="Rhea" id="RHEA:43636"/>
        <dbReference type="Rhea" id="RHEA-COMP:9752"/>
        <dbReference type="Rhea" id="RHEA-COMP:10731"/>
        <dbReference type="ChEBI" id="CHEBI:15377"/>
        <dbReference type="ChEBI" id="CHEBI:17154"/>
        <dbReference type="ChEBI" id="CHEBI:29969"/>
        <dbReference type="ChEBI" id="CHEBI:57540"/>
        <dbReference type="ChEBI" id="CHEBI:61930"/>
        <dbReference type="ChEBI" id="CHEBI:83767"/>
        <dbReference type="EC" id="2.3.1.286"/>
    </reaction>
</comment>
<dbReference type="InterPro" id="IPR027546">
    <property type="entry name" value="Sirtuin_class_III"/>
</dbReference>
<comment type="caution">
    <text evidence="3">Lacks conserved residue(s) required for the propagation of feature annotation.</text>
</comment>
<proteinExistence type="inferred from homology"/>
<dbReference type="CDD" id="cd01412">
    <property type="entry name" value="SIRT5_Af1_CobB"/>
    <property type="match status" value="1"/>
</dbReference>
<feature type="binding site" evidence="3">
    <location>
        <begin position="93"/>
        <end position="96"/>
    </location>
    <ligand>
        <name>NAD(+)</name>
        <dbReference type="ChEBI" id="CHEBI:57540"/>
    </ligand>
</feature>
<dbReference type="GO" id="GO:0017136">
    <property type="term" value="F:histone deacetylase activity, NAD-dependent"/>
    <property type="evidence" value="ECO:0007669"/>
    <property type="project" value="TreeGrafter"/>
</dbReference>
<feature type="binding site" evidence="3">
    <location>
        <begin position="177"/>
        <end position="179"/>
    </location>
    <ligand>
        <name>NAD(+)</name>
        <dbReference type="ChEBI" id="CHEBI:57540"/>
    </ligand>
</feature>
<dbReference type="InterPro" id="IPR003000">
    <property type="entry name" value="Sirtuin"/>
</dbReference>
<feature type="active site" description="Proton acceptor" evidence="3 4">
    <location>
        <position position="111"/>
    </location>
</feature>
<reference evidence="6 7" key="1">
    <citation type="submission" date="2020-07" db="EMBL/GenBank/DDBJ databases">
        <title>Complete Genome Sequence of an acetic acid bacterium, Acetobacter aceti JCM20276.</title>
        <authorList>
            <person name="Hirose Y."/>
            <person name="Mihara H."/>
        </authorList>
    </citation>
    <scope>NUCLEOTIDE SEQUENCE [LARGE SCALE GENOMIC DNA]</scope>
    <source>
        <strain evidence="6 7">JCM20276</strain>
    </source>
</reference>
<comment type="catalytic activity">
    <reaction evidence="3">
        <text>N(6)-succinyl-L-lysyl-[protein] + NAD(+) + H2O = 2''-O-succinyl-ADP-D-ribose + nicotinamide + L-lysyl-[protein]</text>
        <dbReference type="Rhea" id="RHEA:47668"/>
        <dbReference type="Rhea" id="RHEA-COMP:9752"/>
        <dbReference type="Rhea" id="RHEA-COMP:11877"/>
        <dbReference type="ChEBI" id="CHEBI:15377"/>
        <dbReference type="ChEBI" id="CHEBI:17154"/>
        <dbReference type="ChEBI" id="CHEBI:29969"/>
        <dbReference type="ChEBI" id="CHEBI:57540"/>
        <dbReference type="ChEBI" id="CHEBI:87830"/>
        <dbReference type="ChEBI" id="CHEBI:87832"/>
    </reaction>
</comment>
<dbReference type="AlphaFoldDB" id="A0A6S6PIX4"/>
<dbReference type="GO" id="GO:0036054">
    <property type="term" value="F:protein-malonyllysine demalonylase activity"/>
    <property type="evidence" value="ECO:0007669"/>
    <property type="project" value="InterPro"/>
</dbReference>
<protein>
    <recommendedName>
        <fullName evidence="3">NAD-dependent protein deacylase</fullName>
        <ecNumber evidence="3">2.3.1.286</ecNumber>
    </recommendedName>
    <alternativeName>
        <fullName evidence="3">Regulatory protein SIR2 homolog</fullName>
    </alternativeName>
</protein>
<feature type="binding site" evidence="3">
    <location>
        <position position="57"/>
    </location>
    <ligand>
        <name>substrate</name>
    </ligand>
</feature>
<feature type="binding site" evidence="3 4">
    <location>
        <position position="141"/>
    </location>
    <ligand>
        <name>Zn(2+)</name>
        <dbReference type="ChEBI" id="CHEBI:29105"/>
    </ligand>
</feature>
<evidence type="ECO:0000256" key="1">
    <source>
        <dbReference type="ARBA" id="ARBA00022679"/>
    </source>
</evidence>
<organism evidence="6 7">
    <name type="scientific">Acetobacter aceti</name>
    <dbReference type="NCBI Taxonomy" id="435"/>
    <lineage>
        <taxon>Bacteria</taxon>
        <taxon>Pseudomonadati</taxon>
        <taxon>Pseudomonadota</taxon>
        <taxon>Alphaproteobacteria</taxon>
        <taxon>Acetobacterales</taxon>
        <taxon>Acetobacteraceae</taxon>
        <taxon>Acetobacter</taxon>
        <taxon>Acetobacter subgen. Acetobacter</taxon>
    </lineage>
</organism>
<dbReference type="Gene3D" id="3.30.1600.10">
    <property type="entry name" value="SIR2/SIRT2 'Small Domain"/>
    <property type="match status" value="1"/>
</dbReference>
<gene>
    <name evidence="6" type="primary">cobB_1</name>
    <name evidence="3" type="synonym">cobB</name>
    <name evidence="6" type="ORF">AAJCM20276_18970</name>
</gene>
<dbReference type="InterPro" id="IPR050134">
    <property type="entry name" value="NAD-dep_sirtuin_deacylases"/>
</dbReference>
<keyword evidence="3 4" id="KW-0479">Metal-binding</keyword>
<comment type="similarity">
    <text evidence="3">Belongs to the sirtuin family. Class III subfamily.</text>
</comment>
<dbReference type="SUPFAM" id="SSF52467">
    <property type="entry name" value="DHS-like NAD/FAD-binding domain"/>
    <property type="match status" value="1"/>
</dbReference>
<feature type="binding site" evidence="3 4">
    <location>
        <position position="119"/>
    </location>
    <ligand>
        <name>Zn(2+)</name>
        <dbReference type="ChEBI" id="CHEBI:29105"/>
    </ligand>
</feature>
<dbReference type="GO" id="GO:0070403">
    <property type="term" value="F:NAD+ binding"/>
    <property type="evidence" value="ECO:0007669"/>
    <property type="project" value="UniProtKB-UniRule"/>
</dbReference>
<dbReference type="Gene3D" id="3.40.50.1220">
    <property type="entry name" value="TPP-binding domain"/>
    <property type="match status" value="1"/>
</dbReference>
<comment type="function">
    <text evidence="3">NAD-dependent lysine deacetylase and desuccinylase that specifically removes acetyl and succinyl groups on target proteins. Modulates the activities of several proteins which are inactive in their acylated form.</text>
</comment>
<evidence type="ECO:0000313" key="6">
    <source>
        <dbReference type="EMBL" id="BCI67273.1"/>
    </source>
</evidence>